<keyword evidence="3" id="KW-1185">Reference proteome</keyword>
<evidence type="ECO:0000313" key="3">
    <source>
        <dbReference type="Proteomes" id="UP001157733"/>
    </source>
</evidence>
<name>A0ABN8VTD1_9BACT</name>
<evidence type="ECO:0000256" key="1">
    <source>
        <dbReference type="SAM" id="MobiDB-lite"/>
    </source>
</evidence>
<accession>A0ABN8VTD1</accession>
<dbReference type="RefSeq" id="WP_282010119.1">
    <property type="nucleotide sequence ID" value="NZ_OX336137.1"/>
</dbReference>
<feature type="compositionally biased region" description="Polar residues" evidence="1">
    <location>
        <begin position="82"/>
        <end position="91"/>
    </location>
</feature>
<protein>
    <submittedName>
        <fullName evidence="2">Uncharacterized protein</fullName>
    </submittedName>
</protein>
<reference evidence="2 3" key="1">
    <citation type="submission" date="2022-09" db="EMBL/GenBank/DDBJ databases">
        <authorList>
            <person name="Kop L."/>
        </authorList>
    </citation>
    <scope>NUCLEOTIDE SEQUENCE [LARGE SCALE GENOMIC DNA]</scope>
    <source>
        <strain evidence="2 3">347</strain>
    </source>
</reference>
<organism evidence="2 3">
    <name type="scientific">Nitrospina watsonii</name>
    <dbReference type="NCBI Taxonomy" id="1323948"/>
    <lineage>
        <taxon>Bacteria</taxon>
        <taxon>Pseudomonadati</taxon>
        <taxon>Nitrospinota/Tectimicrobiota group</taxon>
        <taxon>Nitrospinota</taxon>
        <taxon>Nitrospinia</taxon>
        <taxon>Nitrospinales</taxon>
        <taxon>Nitrospinaceae</taxon>
        <taxon>Nitrospina</taxon>
    </lineage>
</organism>
<proteinExistence type="predicted"/>
<feature type="region of interest" description="Disordered" evidence="1">
    <location>
        <begin position="68"/>
        <end position="101"/>
    </location>
</feature>
<gene>
    <name evidence="2" type="ORF">NSPWAT_0301</name>
</gene>
<dbReference type="Proteomes" id="UP001157733">
    <property type="component" value="Chromosome"/>
</dbReference>
<dbReference type="EMBL" id="OX336137">
    <property type="protein sequence ID" value="CAI2717160.1"/>
    <property type="molecule type" value="Genomic_DNA"/>
</dbReference>
<evidence type="ECO:0000313" key="2">
    <source>
        <dbReference type="EMBL" id="CAI2717160.1"/>
    </source>
</evidence>
<sequence length="165" mass="18232">MTDTNTVATNIKYSIEKNGYPAKTVKLPFKPVYQSCKDHGTALKAVLENLKDERIIGRIEGDYIVFHSPQQQAEPSVDPIVDSTNGSDTGQPSGGGSESWLDMLKRMPGLSNLSNLEGEMQKAMSNLSPEQLRELQARVQNMTPEERQAIMKSLGDLFKPKPGPR</sequence>